<name>A0A7S3PZF3_9STRA</name>
<gene>
    <name evidence="1" type="ORF">CDEB00056_LOCUS5668</name>
</gene>
<dbReference type="AlphaFoldDB" id="A0A7S3PZF3"/>
<evidence type="ECO:0000313" key="1">
    <source>
        <dbReference type="EMBL" id="CAE0460827.1"/>
    </source>
</evidence>
<accession>A0A7S3PZF3</accession>
<reference evidence="1" key="1">
    <citation type="submission" date="2021-01" db="EMBL/GenBank/DDBJ databases">
        <authorList>
            <person name="Corre E."/>
            <person name="Pelletier E."/>
            <person name="Niang G."/>
            <person name="Scheremetjew M."/>
            <person name="Finn R."/>
            <person name="Kale V."/>
            <person name="Holt S."/>
            <person name="Cochrane G."/>
            <person name="Meng A."/>
            <person name="Brown T."/>
            <person name="Cohen L."/>
        </authorList>
    </citation>
    <scope>NUCLEOTIDE SEQUENCE</scope>
    <source>
        <strain evidence="1">MM31A-1</strain>
    </source>
</reference>
<sequence>MVDIARSVMFLGKFCLEEYHQRNESFDKYKSEKCLEKAERHILEVISLARSEEVYLYLLHCSVCLDLAVHHYFLGKFNKALVFLGLHLDMHSACQSNDWKFEKVLDANHNFLVPLLDLWQKVRDGMTQGQYLTANKIEQIIESESSLKAMFQKHLESRYM</sequence>
<dbReference type="EMBL" id="HBIO01007551">
    <property type="protein sequence ID" value="CAE0460827.1"/>
    <property type="molecule type" value="Transcribed_RNA"/>
</dbReference>
<proteinExistence type="predicted"/>
<protein>
    <submittedName>
        <fullName evidence="1">Uncharacterized protein</fullName>
    </submittedName>
</protein>
<organism evidence="1">
    <name type="scientific">Chaetoceros debilis</name>
    <dbReference type="NCBI Taxonomy" id="122233"/>
    <lineage>
        <taxon>Eukaryota</taxon>
        <taxon>Sar</taxon>
        <taxon>Stramenopiles</taxon>
        <taxon>Ochrophyta</taxon>
        <taxon>Bacillariophyta</taxon>
        <taxon>Coscinodiscophyceae</taxon>
        <taxon>Chaetocerotophycidae</taxon>
        <taxon>Chaetocerotales</taxon>
        <taxon>Chaetocerotaceae</taxon>
        <taxon>Chaetoceros</taxon>
    </lineage>
</organism>